<dbReference type="InterPro" id="IPR027417">
    <property type="entry name" value="P-loop_NTPase"/>
</dbReference>
<reference evidence="3" key="1">
    <citation type="journal article" date="2023" name="Mol. Phylogenet. Evol.">
        <title>Genome-scale phylogeny and comparative genomics of the fungal order Sordariales.</title>
        <authorList>
            <person name="Hensen N."/>
            <person name="Bonometti L."/>
            <person name="Westerberg I."/>
            <person name="Brannstrom I.O."/>
            <person name="Guillou S."/>
            <person name="Cros-Aarteil S."/>
            <person name="Calhoun S."/>
            <person name="Haridas S."/>
            <person name="Kuo A."/>
            <person name="Mondo S."/>
            <person name="Pangilinan J."/>
            <person name="Riley R."/>
            <person name="LaButti K."/>
            <person name="Andreopoulos B."/>
            <person name="Lipzen A."/>
            <person name="Chen C."/>
            <person name="Yan M."/>
            <person name="Daum C."/>
            <person name="Ng V."/>
            <person name="Clum A."/>
            <person name="Steindorff A."/>
            <person name="Ohm R.A."/>
            <person name="Martin F."/>
            <person name="Silar P."/>
            <person name="Natvig D.O."/>
            <person name="Lalanne C."/>
            <person name="Gautier V."/>
            <person name="Ament-Velasquez S.L."/>
            <person name="Kruys A."/>
            <person name="Hutchinson M.I."/>
            <person name="Powell A.J."/>
            <person name="Barry K."/>
            <person name="Miller A.N."/>
            <person name="Grigoriev I.V."/>
            <person name="Debuchy R."/>
            <person name="Gladieux P."/>
            <person name="Hiltunen Thoren M."/>
            <person name="Johannesson H."/>
        </authorList>
    </citation>
    <scope>NUCLEOTIDE SEQUENCE</scope>
    <source>
        <strain evidence="3">PSN293</strain>
    </source>
</reference>
<feature type="region of interest" description="Disordered" evidence="1">
    <location>
        <begin position="1047"/>
        <end position="1167"/>
    </location>
</feature>
<dbReference type="AlphaFoldDB" id="A0AAN6XY18"/>
<feature type="region of interest" description="Disordered" evidence="1">
    <location>
        <begin position="1"/>
        <end position="108"/>
    </location>
</feature>
<feature type="compositionally biased region" description="Low complexity" evidence="1">
    <location>
        <begin position="1068"/>
        <end position="1078"/>
    </location>
</feature>
<dbReference type="CDD" id="cd19481">
    <property type="entry name" value="RecA-like_protease"/>
    <property type="match status" value="1"/>
</dbReference>
<feature type="domain" description="AAA+ ATPase" evidence="2">
    <location>
        <begin position="803"/>
        <end position="930"/>
    </location>
</feature>
<dbReference type="SUPFAM" id="SSF52540">
    <property type="entry name" value="P-loop containing nucleoside triphosphate hydrolases"/>
    <property type="match status" value="1"/>
</dbReference>
<organism evidence="3 4">
    <name type="scientific">Rhypophila decipiens</name>
    <dbReference type="NCBI Taxonomy" id="261697"/>
    <lineage>
        <taxon>Eukaryota</taxon>
        <taxon>Fungi</taxon>
        <taxon>Dikarya</taxon>
        <taxon>Ascomycota</taxon>
        <taxon>Pezizomycotina</taxon>
        <taxon>Sordariomycetes</taxon>
        <taxon>Sordariomycetidae</taxon>
        <taxon>Sordariales</taxon>
        <taxon>Naviculisporaceae</taxon>
        <taxon>Rhypophila</taxon>
    </lineage>
</organism>
<feature type="region of interest" description="Disordered" evidence="1">
    <location>
        <begin position="332"/>
        <end position="376"/>
    </location>
</feature>
<dbReference type="GO" id="GO:0005524">
    <property type="term" value="F:ATP binding"/>
    <property type="evidence" value="ECO:0007669"/>
    <property type="project" value="InterPro"/>
</dbReference>
<reference evidence="3" key="2">
    <citation type="submission" date="2023-05" db="EMBL/GenBank/DDBJ databases">
        <authorList>
            <consortium name="Lawrence Berkeley National Laboratory"/>
            <person name="Steindorff A."/>
            <person name="Hensen N."/>
            <person name="Bonometti L."/>
            <person name="Westerberg I."/>
            <person name="Brannstrom I.O."/>
            <person name="Guillou S."/>
            <person name="Cros-Aarteil S."/>
            <person name="Calhoun S."/>
            <person name="Haridas S."/>
            <person name="Kuo A."/>
            <person name="Mondo S."/>
            <person name="Pangilinan J."/>
            <person name="Riley R."/>
            <person name="Labutti K."/>
            <person name="Andreopoulos B."/>
            <person name="Lipzen A."/>
            <person name="Chen C."/>
            <person name="Yanf M."/>
            <person name="Daum C."/>
            <person name="Ng V."/>
            <person name="Clum A."/>
            <person name="Ohm R."/>
            <person name="Martin F."/>
            <person name="Silar P."/>
            <person name="Natvig D."/>
            <person name="Lalanne C."/>
            <person name="Gautier V."/>
            <person name="Ament-Velasquez S.L."/>
            <person name="Kruys A."/>
            <person name="Hutchinson M.I."/>
            <person name="Powell A.J."/>
            <person name="Barry K."/>
            <person name="Miller A.N."/>
            <person name="Grigoriev I.V."/>
            <person name="Debuchy R."/>
            <person name="Gladieux P."/>
            <person name="Thoren M.H."/>
            <person name="Johannesson H."/>
        </authorList>
    </citation>
    <scope>NUCLEOTIDE SEQUENCE</scope>
    <source>
        <strain evidence="3">PSN293</strain>
    </source>
</reference>
<dbReference type="Gene3D" id="3.40.50.300">
    <property type="entry name" value="P-loop containing nucleotide triphosphate hydrolases"/>
    <property type="match status" value="1"/>
</dbReference>
<dbReference type="Pfam" id="PF22942">
    <property type="entry name" value="DUF7025"/>
    <property type="match status" value="1"/>
</dbReference>
<feature type="compositionally biased region" description="Basic and acidic residues" evidence="1">
    <location>
        <begin position="66"/>
        <end position="88"/>
    </location>
</feature>
<feature type="compositionally biased region" description="Basic residues" evidence="1">
    <location>
        <begin position="1107"/>
        <end position="1123"/>
    </location>
</feature>
<evidence type="ECO:0000259" key="2">
    <source>
        <dbReference type="SMART" id="SM00382"/>
    </source>
</evidence>
<dbReference type="PANTHER" id="PTHR46411">
    <property type="entry name" value="FAMILY ATPASE, PUTATIVE-RELATED"/>
    <property type="match status" value="1"/>
</dbReference>
<dbReference type="Pfam" id="PF23232">
    <property type="entry name" value="AAA_lid_13"/>
    <property type="match status" value="1"/>
</dbReference>
<protein>
    <recommendedName>
        <fullName evidence="2">AAA+ ATPase domain-containing protein</fullName>
    </recommendedName>
</protein>
<feature type="compositionally biased region" description="Low complexity" evidence="1">
    <location>
        <begin position="1130"/>
        <end position="1145"/>
    </location>
</feature>
<feature type="compositionally biased region" description="Basic and acidic residues" evidence="1">
    <location>
        <begin position="1085"/>
        <end position="1097"/>
    </location>
</feature>
<dbReference type="Pfam" id="PF00004">
    <property type="entry name" value="AAA"/>
    <property type="match status" value="1"/>
</dbReference>
<dbReference type="Proteomes" id="UP001301769">
    <property type="component" value="Unassembled WGS sequence"/>
</dbReference>
<feature type="compositionally biased region" description="Polar residues" evidence="1">
    <location>
        <begin position="41"/>
        <end position="50"/>
    </location>
</feature>
<feature type="compositionally biased region" description="Basic and acidic residues" evidence="1">
    <location>
        <begin position="95"/>
        <end position="104"/>
    </location>
</feature>
<evidence type="ECO:0000256" key="1">
    <source>
        <dbReference type="SAM" id="MobiDB-lite"/>
    </source>
</evidence>
<dbReference type="InterPro" id="IPR054289">
    <property type="entry name" value="DUF7025"/>
</dbReference>
<dbReference type="InterPro" id="IPR003593">
    <property type="entry name" value="AAA+_ATPase"/>
</dbReference>
<evidence type="ECO:0000313" key="3">
    <source>
        <dbReference type="EMBL" id="KAK4209029.1"/>
    </source>
</evidence>
<dbReference type="PANTHER" id="PTHR46411:SF2">
    <property type="entry name" value="AAA+ ATPASE DOMAIN-CONTAINING PROTEIN"/>
    <property type="match status" value="1"/>
</dbReference>
<accession>A0AAN6XY18</accession>
<proteinExistence type="predicted"/>
<gene>
    <name evidence="3" type="ORF">QBC37DRAFT_431008</name>
</gene>
<dbReference type="EMBL" id="MU858219">
    <property type="protein sequence ID" value="KAK4209029.1"/>
    <property type="molecule type" value="Genomic_DNA"/>
</dbReference>
<dbReference type="GO" id="GO:0016887">
    <property type="term" value="F:ATP hydrolysis activity"/>
    <property type="evidence" value="ECO:0007669"/>
    <property type="project" value="InterPro"/>
</dbReference>
<evidence type="ECO:0000313" key="4">
    <source>
        <dbReference type="Proteomes" id="UP001301769"/>
    </source>
</evidence>
<name>A0AAN6XY18_9PEZI</name>
<dbReference type="InterPro" id="IPR003959">
    <property type="entry name" value="ATPase_AAA_core"/>
</dbReference>
<comment type="caution">
    <text evidence="3">The sequence shown here is derived from an EMBL/GenBank/DDBJ whole genome shotgun (WGS) entry which is preliminary data.</text>
</comment>
<keyword evidence="4" id="KW-1185">Reference proteome</keyword>
<dbReference type="InterPro" id="IPR056599">
    <property type="entry name" value="AAA_lid_fung"/>
</dbReference>
<sequence length="1167" mass="130463">MPVTTVTMGISGLDGSAPATQVAEDGTGNLSFSVGADPQATLPTTISSTDDGAGPLEENKITPVEPEVRKKSSESLSAQKDEEAKGEAIDQDDSGSERTDSESDHDSDDDWVVQLASDFSSNVLLGAYENRLRKRAEKKKRSKSSYGIKVVEGLVDYMRALEDRMTQMESNLGMEEDGELDGNNKALLSAAKPISDPDIVIETRFFNSAAVLTEDGSYLAHTGAETQEGTFICGTDDQQLIRVLYSKKTHDGRPPNKYADAQDPNPDDIDIVTFGLTSEAITAFFGKHLDSPTTDSRDLIRFGKPFRHVLRNMNSIRGQLKQLEERFGGVTTEIEEHRDPSSASSLPEQVRSLPDDGSAALPFPPPDQSDTHIQEDEREPFERPIALAHFRAFVGFVDKYLGRQIQQYELLREGKASAVAFENLWMLFDSNDMIYCPVRDGSESYCHDISMEDYKPVKRYTPQAYRVVATTGGLPFPKTMAPMFSRNGQIMSNLKMVLATSGMNVDDVQGYKEGVAASNQPIHAMFNKPHRVRESYSEFQVYCFYLDFDGVKYGMVPDVFVFKPYEREMEIRNLQAYPINYALDHNLEERGKSFLHATKISHLQYEGLTVGSNREEINSPVVIDLTQAFQGGPGKYDVDLKVPTFASVSNLWIFDRGLESRELFGPSSCPHRWCYSNDCSKDQYHNYQKSLRNKVDTELRLILEEYEGEKQRDSKDVNRFHETLVNRDLVKLLPGVVPGFALRVRRWVPLRLDKLSPVKQNNEWDKLVLPRGHQRVVQAMVETYTQSLSSSGLAMDLVRGKGAGCIILLHGVPGVGKTSTAECVAAHTKKPLYPITCGDIGYNPGEVEENMTGHFNLAHRWGCVLLLDEADVFLAKRDKQDIQRNGLVSVFLRILEYYSGILFLTTNRVGAIDDAFRSRLHLTLYYPRLTLKQTKNIFRNNFNRIKEINAERTEQGLLPFDYKDQKEDIMDWATASRKKLKWNGRQIRNAFQTVLALTEFDANEAAKKKNKPFASLPVTKKHFKAIAEATEQFNKYLLKTHGKDEEGIARRESIRAVDPPSAEEEESSNSSSSSSSDSDSSESSDEGKSDAEKKDPNSSDESDAPKKSKKKTSKAKSSKKGKGSAKETKTTSSISKKSKNTAAEEAGSEKKAKDKKAKKKADNSDSD</sequence>
<dbReference type="SMART" id="SM00382">
    <property type="entry name" value="AAA"/>
    <property type="match status" value="1"/>
</dbReference>